<evidence type="ECO:0000313" key="3">
    <source>
        <dbReference type="Proteomes" id="UP000016935"/>
    </source>
</evidence>
<reference evidence="2 3" key="1">
    <citation type="journal article" date="2012" name="PLoS Pathog.">
        <title>Diverse lifestyles and strategies of plant pathogenesis encoded in the genomes of eighteen Dothideomycetes fungi.</title>
        <authorList>
            <person name="Ohm R.A."/>
            <person name="Feau N."/>
            <person name="Henrissat B."/>
            <person name="Schoch C.L."/>
            <person name="Horwitz B.A."/>
            <person name="Barry K.W."/>
            <person name="Condon B.J."/>
            <person name="Copeland A.C."/>
            <person name="Dhillon B."/>
            <person name="Glaser F."/>
            <person name="Hesse C.N."/>
            <person name="Kosti I."/>
            <person name="LaButti K."/>
            <person name="Lindquist E.A."/>
            <person name="Lucas S."/>
            <person name="Salamov A.A."/>
            <person name="Bradshaw R.E."/>
            <person name="Ciuffetti L."/>
            <person name="Hamelin R.C."/>
            <person name="Kema G.H.J."/>
            <person name="Lawrence C."/>
            <person name="Scott J.A."/>
            <person name="Spatafora J.W."/>
            <person name="Turgeon B.G."/>
            <person name="de Wit P.J.G.M."/>
            <person name="Zhong S."/>
            <person name="Goodwin S.B."/>
            <person name="Grigoriev I.V."/>
        </authorList>
    </citation>
    <scope>NUCLEOTIDE SEQUENCE [LARGE SCALE GENOMIC DNA]</scope>
    <source>
        <strain evidence="3">28A</strain>
    </source>
</reference>
<dbReference type="GeneID" id="19398719"/>
<dbReference type="AlphaFoldDB" id="R0IRI8"/>
<name>R0IRI8_EXST2</name>
<dbReference type="HOGENOM" id="CLU_986915_0_0_1"/>
<proteinExistence type="predicted"/>
<keyword evidence="3" id="KW-1185">Reference proteome</keyword>
<dbReference type="InterPro" id="IPR038883">
    <property type="entry name" value="AN11006-like"/>
</dbReference>
<feature type="domain" description="DUF7730" evidence="1">
    <location>
        <begin position="18"/>
        <end position="118"/>
    </location>
</feature>
<organism evidence="2 3">
    <name type="scientific">Exserohilum turcicum (strain 28A)</name>
    <name type="common">Northern leaf blight fungus</name>
    <name type="synonym">Setosphaeria turcica</name>
    <dbReference type="NCBI Taxonomy" id="671987"/>
    <lineage>
        <taxon>Eukaryota</taxon>
        <taxon>Fungi</taxon>
        <taxon>Dikarya</taxon>
        <taxon>Ascomycota</taxon>
        <taxon>Pezizomycotina</taxon>
        <taxon>Dothideomycetes</taxon>
        <taxon>Pleosporomycetidae</taxon>
        <taxon>Pleosporales</taxon>
        <taxon>Pleosporineae</taxon>
        <taxon>Pleosporaceae</taxon>
        <taxon>Exserohilum</taxon>
    </lineage>
</organism>
<protein>
    <recommendedName>
        <fullName evidence="1">DUF7730 domain-containing protein</fullName>
    </recommendedName>
</protein>
<accession>R0IRI8</accession>
<gene>
    <name evidence="2" type="ORF">SETTUDRAFT_163276</name>
</gene>
<evidence type="ECO:0000259" key="1">
    <source>
        <dbReference type="Pfam" id="PF24864"/>
    </source>
</evidence>
<dbReference type="PANTHER" id="PTHR42085">
    <property type="entry name" value="F-BOX DOMAIN-CONTAINING PROTEIN"/>
    <property type="match status" value="1"/>
</dbReference>
<dbReference type="Pfam" id="PF24864">
    <property type="entry name" value="DUF7730"/>
    <property type="match status" value="1"/>
</dbReference>
<dbReference type="RefSeq" id="XP_008025745.1">
    <property type="nucleotide sequence ID" value="XM_008027554.1"/>
</dbReference>
<evidence type="ECO:0000313" key="2">
    <source>
        <dbReference type="EMBL" id="EOA87301.1"/>
    </source>
</evidence>
<dbReference type="Proteomes" id="UP000016935">
    <property type="component" value="Unassembled WGS sequence"/>
</dbReference>
<dbReference type="EMBL" id="KB908592">
    <property type="protein sequence ID" value="EOA87301.1"/>
    <property type="molecule type" value="Genomic_DNA"/>
</dbReference>
<sequence length="281" mass="32287">MVLQPKQGTPPAWVQSYSQDESLVGFLDLPRELRDLVYEWAFRISGAILIYTRDPTAARLVARAMNIRHGGCGPSEPQPLRTKQLPVALMRSCRQLNAECSPVLYGGNVFSSWNLHLLELGLAHRHLLVRHIVMDASPRGIFDKSLEHVKYCWKNRFWPEILKSGKAMLDRFPNLESLTFSLKPPTHNEVLWRPGFFAVGKNKTREQRVGIVAVWMSMGCCWQDDETLRACLRLEMSPQVGRLIAKREYEGSRFAPEDDGYDDVWDYTEFADAFDRMKCLV</sequence>
<dbReference type="InterPro" id="IPR056632">
    <property type="entry name" value="DUF7730"/>
</dbReference>
<reference evidence="2 3" key="2">
    <citation type="journal article" date="2013" name="PLoS Genet.">
        <title>Comparative genome structure, secondary metabolite, and effector coding capacity across Cochliobolus pathogens.</title>
        <authorList>
            <person name="Condon B.J."/>
            <person name="Leng Y."/>
            <person name="Wu D."/>
            <person name="Bushley K.E."/>
            <person name="Ohm R.A."/>
            <person name="Otillar R."/>
            <person name="Martin J."/>
            <person name="Schackwitz W."/>
            <person name="Grimwood J."/>
            <person name="MohdZainudin N."/>
            <person name="Xue C."/>
            <person name="Wang R."/>
            <person name="Manning V.A."/>
            <person name="Dhillon B."/>
            <person name="Tu Z.J."/>
            <person name="Steffenson B.J."/>
            <person name="Salamov A."/>
            <person name="Sun H."/>
            <person name="Lowry S."/>
            <person name="LaButti K."/>
            <person name="Han J."/>
            <person name="Copeland A."/>
            <person name="Lindquist E."/>
            <person name="Barry K."/>
            <person name="Schmutz J."/>
            <person name="Baker S.E."/>
            <person name="Ciuffetti L.M."/>
            <person name="Grigoriev I.V."/>
            <person name="Zhong S."/>
            <person name="Turgeon B.G."/>
        </authorList>
    </citation>
    <scope>NUCLEOTIDE SEQUENCE [LARGE SCALE GENOMIC DNA]</scope>
    <source>
        <strain evidence="3">28A</strain>
    </source>
</reference>
<dbReference type="OrthoDB" id="5272396at2759"/>
<dbReference type="PANTHER" id="PTHR42085:SF1">
    <property type="entry name" value="F-BOX DOMAIN-CONTAINING PROTEIN"/>
    <property type="match status" value="1"/>
</dbReference>